<keyword evidence="3 10" id="KW-0813">Transport</keyword>
<evidence type="ECO:0000259" key="12">
    <source>
        <dbReference type="Pfam" id="PF03934"/>
    </source>
</evidence>
<dbReference type="EMBL" id="RBIM01000005">
    <property type="protein sequence ID" value="RKQ96173.1"/>
    <property type="molecule type" value="Genomic_DNA"/>
</dbReference>
<dbReference type="InterPro" id="IPR045584">
    <property type="entry name" value="Pilin-like"/>
</dbReference>
<dbReference type="Gene3D" id="1.10.40.60">
    <property type="entry name" value="EpsJ-like"/>
    <property type="match status" value="2"/>
</dbReference>
<feature type="domain" description="T2SS protein K second SAM-like" evidence="12">
    <location>
        <begin position="225"/>
        <end position="290"/>
    </location>
</feature>
<evidence type="ECO:0000256" key="9">
    <source>
        <dbReference type="ARBA" id="ARBA00023136"/>
    </source>
</evidence>
<evidence type="ECO:0000256" key="8">
    <source>
        <dbReference type="ARBA" id="ARBA00022989"/>
    </source>
</evidence>
<dbReference type="InterPro" id="IPR005628">
    <property type="entry name" value="GspK"/>
</dbReference>
<dbReference type="NCBIfam" id="NF037980">
    <property type="entry name" value="T2SS_GspK"/>
    <property type="match status" value="1"/>
</dbReference>
<evidence type="ECO:0000259" key="13">
    <source>
        <dbReference type="Pfam" id="PF21687"/>
    </source>
</evidence>
<dbReference type="SUPFAM" id="SSF54523">
    <property type="entry name" value="Pili subunits"/>
    <property type="match status" value="1"/>
</dbReference>
<dbReference type="Pfam" id="PF21687">
    <property type="entry name" value="T2SSK_1st"/>
    <property type="match status" value="1"/>
</dbReference>
<dbReference type="Pfam" id="PF03934">
    <property type="entry name" value="T2SSK"/>
    <property type="match status" value="1"/>
</dbReference>
<evidence type="ECO:0000256" key="1">
    <source>
        <dbReference type="ARBA" id="ARBA00004533"/>
    </source>
</evidence>
<protein>
    <recommendedName>
        <fullName evidence="10">Type II secretion system protein K</fullName>
    </recommendedName>
</protein>
<dbReference type="GO" id="GO:0005886">
    <property type="term" value="C:plasma membrane"/>
    <property type="evidence" value="ECO:0007669"/>
    <property type="project" value="UniProtKB-SubCell"/>
</dbReference>
<dbReference type="PIRSF" id="PIRSF002786">
    <property type="entry name" value="XcpX"/>
    <property type="match status" value="1"/>
</dbReference>
<dbReference type="InterPro" id="IPR049179">
    <property type="entry name" value="T2SSK_SAM-like_2nd"/>
</dbReference>
<comment type="caution">
    <text evidence="14">The sequence shown here is derived from an EMBL/GenBank/DDBJ whole genome shotgun (WGS) entry which is preliminary data.</text>
</comment>
<dbReference type="Gene3D" id="3.30.1300.30">
    <property type="entry name" value="GSPII I/J protein-like"/>
    <property type="match status" value="1"/>
</dbReference>
<evidence type="ECO:0000313" key="14">
    <source>
        <dbReference type="EMBL" id="RKQ96173.1"/>
    </source>
</evidence>
<evidence type="ECO:0000256" key="11">
    <source>
        <dbReference type="SAM" id="Phobius"/>
    </source>
</evidence>
<proteinExistence type="inferred from homology"/>
<sequence>MTLDASPFAHRESGASLVSALLLVAVMASMSMMLAGELRVAMRRSANMDGRDQAYWYALGAREYASGLIANAMREPATALRPDAGWLQSAREFPIERGVLTGRIADGNNCFNINGLVVDEGQGLLVADATQRGRFERLMSALGVPATEAGRIAAEASDWIDSDNRPLPGGGEDERYAGLATPYRTGNTLMAESGELLALASMTPTLYRLIEPHVCARPVAAPLPLNINTMTGDDWPLLVAVFDGALGRVAVEGILLSRPAAGFANAEAFWTLEPVQALTPDASLREAVGVDTRYFDVTVDVLHDGQSYRLEAVFEWRGGTTLHRLTQRYGYAQ</sequence>
<dbReference type="InterPro" id="IPR049031">
    <property type="entry name" value="T2SSK_SAM-like_1st"/>
</dbReference>
<evidence type="ECO:0000256" key="3">
    <source>
        <dbReference type="ARBA" id="ARBA00022448"/>
    </source>
</evidence>
<keyword evidence="9 10" id="KW-0472">Membrane</keyword>
<keyword evidence="4 10" id="KW-1003">Cell membrane</keyword>
<evidence type="ECO:0000256" key="10">
    <source>
        <dbReference type="PIRNR" id="PIRNR002786"/>
    </source>
</evidence>
<dbReference type="GO" id="GO:0009306">
    <property type="term" value="P:protein secretion"/>
    <property type="evidence" value="ECO:0007669"/>
    <property type="project" value="InterPro"/>
</dbReference>
<evidence type="ECO:0000256" key="5">
    <source>
        <dbReference type="ARBA" id="ARBA00022519"/>
    </source>
</evidence>
<name>A0A495D337_9PROT</name>
<dbReference type="OrthoDB" id="9788973at2"/>
<evidence type="ECO:0000256" key="4">
    <source>
        <dbReference type="ARBA" id="ARBA00022475"/>
    </source>
</evidence>
<feature type="domain" description="T2SS protein K first SAM-like" evidence="13">
    <location>
        <begin position="109"/>
        <end position="218"/>
    </location>
</feature>
<gene>
    <name evidence="14" type="ORF">C7435_2425</name>
</gene>
<comment type="similarity">
    <text evidence="2 10">Belongs to the GSP K family.</text>
</comment>
<keyword evidence="6 11" id="KW-0812">Transmembrane</keyword>
<organism evidence="14 15">
    <name type="scientific">Maricaulis maris</name>
    <dbReference type="NCBI Taxonomy" id="74318"/>
    <lineage>
        <taxon>Bacteria</taxon>
        <taxon>Pseudomonadati</taxon>
        <taxon>Pseudomonadota</taxon>
        <taxon>Alphaproteobacteria</taxon>
        <taxon>Maricaulales</taxon>
        <taxon>Maricaulaceae</taxon>
        <taxon>Maricaulis</taxon>
    </lineage>
</organism>
<dbReference type="PANTHER" id="PTHR38831:SF1">
    <property type="entry name" value="TYPE II SECRETION SYSTEM PROTEIN K-RELATED"/>
    <property type="match status" value="1"/>
</dbReference>
<reference evidence="14 15" key="1">
    <citation type="submission" date="2018-10" db="EMBL/GenBank/DDBJ databases">
        <title>Genomic Encyclopedia of Type Strains, Phase IV (KMG-IV): sequencing the most valuable type-strain genomes for metagenomic binning, comparative biology and taxonomic classification.</title>
        <authorList>
            <person name="Goeker M."/>
        </authorList>
    </citation>
    <scope>NUCLEOTIDE SEQUENCE [LARGE SCALE GENOMIC DNA]</scope>
    <source>
        <strain evidence="14 15">DSM 4734</strain>
    </source>
</reference>
<evidence type="ECO:0000256" key="6">
    <source>
        <dbReference type="ARBA" id="ARBA00022692"/>
    </source>
</evidence>
<dbReference type="InterPro" id="IPR038072">
    <property type="entry name" value="GspK_central_sf"/>
</dbReference>
<accession>A0A495D337</accession>
<dbReference type="Proteomes" id="UP000273675">
    <property type="component" value="Unassembled WGS sequence"/>
</dbReference>
<dbReference type="AlphaFoldDB" id="A0A495D337"/>
<evidence type="ECO:0000256" key="7">
    <source>
        <dbReference type="ARBA" id="ARBA00022927"/>
    </source>
</evidence>
<evidence type="ECO:0000313" key="15">
    <source>
        <dbReference type="Proteomes" id="UP000273675"/>
    </source>
</evidence>
<keyword evidence="7" id="KW-0653">Protein transport</keyword>
<dbReference type="RefSeq" id="WP_121211770.1">
    <property type="nucleotide sequence ID" value="NZ_RBIM01000005.1"/>
</dbReference>
<keyword evidence="8 11" id="KW-1133">Transmembrane helix</keyword>
<dbReference type="SUPFAM" id="SSF158544">
    <property type="entry name" value="GspK insert domain-like"/>
    <property type="match status" value="2"/>
</dbReference>
<dbReference type="PANTHER" id="PTHR38831">
    <property type="entry name" value="TYPE II SECRETION SYSTEM PROTEIN K"/>
    <property type="match status" value="1"/>
</dbReference>
<feature type="transmembrane region" description="Helical" evidence="11">
    <location>
        <begin position="15"/>
        <end position="35"/>
    </location>
</feature>
<comment type="subcellular location">
    <subcellularLocation>
        <location evidence="1 10">Cell inner membrane</location>
    </subcellularLocation>
</comment>
<evidence type="ECO:0000256" key="2">
    <source>
        <dbReference type="ARBA" id="ARBA00007246"/>
    </source>
</evidence>
<keyword evidence="5 10" id="KW-0997">Cell inner membrane</keyword>